<keyword evidence="1" id="KW-0472">Membrane</keyword>
<evidence type="ECO:0000313" key="3">
    <source>
        <dbReference type="Proteomes" id="UP001221757"/>
    </source>
</evidence>
<keyword evidence="1" id="KW-0812">Transmembrane</keyword>
<accession>A0AAD7GEG9</accession>
<keyword evidence="3" id="KW-1185">Reference proteome</keyword>
<evidence type="ECO:0000256" key="1">
    <source>
        <dbReference type="SAM" id="Phobius"/>
    </source>
</evidence>
<feature type="transmembrane region" description="Helical" evidence="1">
    <location>
        <begin position="99"/>
        <end position="120"/>
    </location>
</feature>
<reference evidence="2" key="1">
    <citation type="submission" date="2023-03" db="EMBL/GenBank/DDBJ databases">
        <title>Massive genome expansion in bonnet fungi (Mycena s.s.) driven by repeated elements and novel gene families across ecological guilds.</title>
        <authorList>
            <consortium name="Lawrence Berkeley National Laboratory"/>
            <person name="Harder C.B."/>
            <person name="Miyauchi S."/>
            <person name="Viragh M."/>
            <person name="Kuo A."/>
            <person name="Thoen E."/>
            <person name="Andreopoulos B."/>
            <person name="Lu D."/>
            <person name="Skrede I."/>
            <person name="Drula E."/>
            <person name="Henrissat B."/>
            <person name="Morin E."/>
            <person name="Kohler A."/>
            <person name="Barry K."/>
            <person name="LaButti K."/>
            <person name="Morin E."/>
            <person name="Salamov A."/>
            <person name="Lipzen A."/>
            <person name="Mereny Z."/>
            <person name="Hegedus B."/>
            <person name="Baldrian P."/>
            <person name="Stursova M."/>
            <person name="Weitz H."/>
            <person name="Taylor A."/>
            <person name="Grigoriev I.V."/>
            <person name="Nagy L.G."/>
            <person name="Martin F."/>
            <person name="Kauserud H."/>
        </authorList>
    </citation>
    <scope>NUCLEOTIDE SEQUENCE</scope>
    <source>
        <strain evidence="2">CBHHK067</strain>
    </source>
</reference>
<feature type="transmembrane region" description="Helical" evidence="1">
    <location>
        <begin position="155"/>
        <end position="180"/>
    </location>
</feature>
<protein>
    <submittedName>
        <fullName evidence="2">Uncharacterized protein</fullName>
    </submittedName>
</protein>
<proteinExistence type="predicted"/>
<dbReference type="EMBL" id="JARKIE010000063">
    <property type="protein sequence ID" value="KAJ7690709.1"/>
    <property type="molecule type" value="Genomic_DNA"/>
</dbReference>
<keyword evidence="1" id="KW-1133">Transmembrane helix</keyword>
<dbReference type="AlphaFoldDB" id="A0AAD7GEG9"/>
<feature type="transmembrane region" description="Helical" evidence="1">
    <location>
        <begin position="58"/>
        <end position="78"/>
    </location>
</feature>
<evidence type="ECO:0000313" key="2">
    <source>
        <dbReference type="EMBL" id="KAJ7690709.1"/>
    </source>
</evidence>
<name>A0AAD7GEG9_MYCRO</name>
<organism evidence="2 3">
    <name type="scientific">Mycena rosella</name>
    <name type="common">Pink bonnet</name>
    <name type="synonym">Agaricus rosellus</name>
    <dbReference type="NCBI Taxonomy" id="1033263"/>
    <lineage>
        <taxon>Eukaryota</taxon>
        <taxon>Fungi</taxon>
        <taxon>Dikarya</taxon>
        <taxon>Basidiomycota</taxon>
        <taxon>Agaricomycotina</taxon>
        <taxon>Agaricomycetes</taxon>
        <taxon>Agaricomycetidae</taxon>
        <taxon>Agaricales</taxon>
        <taxon>Marasmiineae</taxon>
        <taxon>Mycenaceae</taxon>
        <taxon>Mycena</taxon>
    </lineage>
</organism>
<feature type="transmembrane region" description="Helical" evidence="1">
    <location>
        <begin position="9"/>
        <end position="38"/>
    </location>
</feature>
<dbReference type="Proteomes" id="UP001221757">
    <property type="component" value="Unassembled WGS sequence"/>
</dbReference>
<comment type="caution">
    <text evidence="2">The sequence shown here is derived from an EMBL/GenBank/DDBJ whole genome shotgun (WGS) entry which is preliminary data.</text>
</comment>
<gene>
    <name evidence="2" type="ORF">B0H17DRAFT_1134221</name>
</gene>
<sequence>MGPRYLLCLLIRLGVLVIAFSQFLCSAVVTVLLSYILVLDSAQDNDSVKIPSRTRNTVVVLAVVCGLVALISLTGFRSTKRFIGAVRKTHSHFALFLRLLRFFLMMQIVTVIAYFVLYFADKDQFRKLCIENLNHGLTNERQATETCNASSKLSLWVMIVSAVVPILSQAYGVHIVSAYARKLGEEESYREYPLVSGPGYVVIGGEEARPLRHKVADSYVDTV</sequence>